<protein>
    <submittedName>
        <fullName evidence="1">Uncharacterized protein</fullName>
    </submittedName>
</protein>
<gene>
    <name evidence="1" type="ORF">PHO31112_00773</name>
</gene>
<proteinExistence type="predicted"/>
<evidence type="ECO:0000313" key="1">
    <source>
        <dbReference type="EMBL" id="VVD74687.1"/>
    </source>
</evidence>
<keyword evidence="2" id="KW-1185">Reference proteome</keyword>
<evidence type="ECO:0000313" key="2">
    <source>
        <dbReference type="Proteomes" id="UP000343317"/>
    </source>
</evidence>
<reference evidence="1 2" key="1">
    <citation type="submission" date="2019-08" db="EMBL/GenBank/DDBJ databases">
        <authorList>
            <person name="Peeters C."/>
        </authorList>
    </citation>
    <scope>NUCLEOTIDE SEQUENCE [LARGE SCALE GENOMIC DNA]</scope>
    <source>
        <strain evidence="1 2">LMG 31112</strain>
    </source>
</reference>
<accession>A0A5E4SGA2</accession>
<dbReference type="Proteomes" id="UP000343317">
    <property type="component" value="Unassembled WGS sequence"/>
</dbReference>
<dbReference type="EMBL" id="CABPSM010000002">
    <property type="protein sequence ID" value="VVD74687.1"/>
    <property type="molecule type" value="Genomic_DNA"/>
</dbReference>
<organism evidence="1 2">
    <name type="scientific">Pandoraea horticolens</name>
    <dbReference type="NCBI Taxonomy" id="2508298"/>
    <lineage>
        <taxon>Bacteria</taxon>
        <taxon>Pseudomonadati</taxon>
        <taxon>Pseudomonadota</taxon>
        <taxon>Betaproteobacteria</taxon>
        <taxon>Burkholderiales</taxon>
        <taxon>Burkholderiaceae</taxon>
        <taxon>Pandoraea</taxon>
    </lineage>
</organism>
<dbReference type="AlphaFoldDB" id="A0A5E4SGA2"/>
<dbReference type="RefSeq" id="WP_150619316.1">
    <property type="nucleotide sequence ID" value="NZ_CABPSM010000002.1"/>
</dbReference>
<name>A0A5E4SGA2_9BURK</name>
<sequence>MKTLNEMSGVITAPVDVVNDRIEYTVTGWAYAGTLQAEESEPTMCIGCGSVRKPTGEMPCDH</sequence>